<dbReference type="SMART" id="SM00852">
    <property type="entry name" value="MoCF_biosynth"/>
    <property type="match status" value="1"/>
</dbReference>
<proteinExistence type="predicted"/>
<evidence type="ECO:0000313" key="2">
    <source>
        <dbReference type="EMBL" id="KAG5556839.1"/>
    </source>
</evidence>
<dbReference type="Proteomes" id="UP000823749">
    <property type="component" value="Chromosome 3"/>
</dbReference>
<dbReference type="InterPro" id="IPR001453">
    <property type="entry name" value="MoaB/Mog_dom"/>
</dbReference>
<protein>
    <recommendedName>
        <fullName evidence="1">MoaB/Mog domain-containing protein</fullName>
    </recommendedName>
</protein>
<evidence type="ECO:0000259" key="1">
    <source>
        <dbReference type="SMART" id="SM00852"/>
    </source>
</evidence>
<dbReference type="EMBL" id="JACTNZ010000003">
    <property type="protein sequence ID" value="KAG5556839.1"/>
    <property type="molecule type" value="Genomic_DNA"/>
</dbReference>
<dbReference type="Gene3D" id="3.40.50.620">
    <property type="entry name" value="HUPs"/>
    <property type="match status" value="1"/>
</dbReference>
<feature type="domain" description="MoaB/Mog" evidence="1">
    <location>
        <begin position="122"/>
        <end position="279"/>
    </location>
</feature>
<dbReference type="PANTHER" id="PTHR13939">
    <property type="entry name" value="NICOTINAMIDE-NUCLEOTIDE AMIDOHYDROLASE PNCC"/>
    <property type="match status" value="1"/>
</dbReference>
<keyword evidence="3" id="KW-1185">Reference proteome</keyword>
<dbReference type="Gene3D" id="3.40.980.10">
    <property type="entry name" value="MoaB/Mog-like domain"/>
    <property type="match status" value="1"/>
</dbReference>
<dbReference type="PANTHER" id="PTHR13939:SF0">
    <property type="entry name" value="NMN AMIDOHYDROLASE-LIKE PROTEIN YFAY"/>
    <property type="match status" value="1"/>
</dbReference>
<dbReference type="InterPro" id="IPR002500">
    <property type="entry name" value="PAPS_reduct_dom"/>
</dbReference>
<sequence>MNVVAGISVLLGTFIILFSELLLSIDIWAFLLTCKVRYCSLYDQGYTSIGSIHDTVPNALLGVNDSDNSKEKFRPAYLLPDGRLERAGRAKKCSPPVSGCFSSISNGLKSVDLHKNGMLKALVIAVGDEILHEILYRRYPFFLSYCCNRIGLHLRFGSIADQLGPSLCRKLCSIGWTVSQIAVVRNDVDSVAEEVERRKSENDMVFIYGGVGPLHSDVTVAGVAKAFGVRVAPDEEFEEYLRHLISDKCTGDRNEMAQLPEGITELLHHEKLPVPLIKCQNVIILSATNIIELDREWDCLIELTRSSGFLALVGAFVSKHLRTTLSDVETAQPLSKLGLDFPDLSIGCYRESRYGSLVISFRGKDEARVEAAAEALRKKFHPGAFNEIN</sequence>
<dbReference type="InterPro" id="IPR050101">
    <property type="entry name" value="CinA"/>
</dbReference>
<dbReference type="InterPro" id="IPR036425">
    <property type="entry name" value="MoaB/Mog-like_dom_sf"/>
</dbReference>
<evidence type="ECO:0000313" key="3">
    <source>
        <dbReference type="Proteomes" id="UP000823749"/>
    </source>
</evidence>
<dbReference type="FunFam" id="3.40.980.10:FF:000010">
    <property type="entry name" value="Phosphoadenosine phosphosulfate reductase family protein"/>
    <property type="match status" value="1"/>
</dbReference>
<dbReference type="SUPFAM" id="SSF53218">
    <property type="entry name" value="Molybdenum cofactor biosynthesis proteins"/>
    <property type="match status" value="1"/>
</dbReference>
<name>A0AAV6KXN2_9ERIC</name>
<accession>A0AAV6KXN2</accession>
<dbReference type="InterPro" id="IPR014729">
    <property type="entry name" value="Rossmann-like_a/b/a_fold"/>
</dbReference>
<organism evidence="2 3">
    <name type="scientific">Rhododendron griersonianum</name>
    <dbReference type="NCBI Taxonomy" id="479676"/>
    <lineage>
        <taxon>Eukaryota</taxon>
        <taxon>Viridiplantae</taxon>
        <taxon>Streptophyta</taxon>
        <taxon>Embryophyta</taxon>
        <taxon>Tracheophyta</taxon>
        <taxon>Spermatophyta</taxon>
        <taxon>Magnoliopsida</taxon>
        <taxon>eudicotyledons</taxon>
        <taxon>Gunneridae</taxon>
        <taxon>Pentapetalae</taxon>
        <taxon>asterids</taxon>
        <taxon>Ericales</taxon>
        <taxon>Ericaceae</taxon>
        <taxon>Ericoideae</taxon>
        <taxon>Rhodoreae</taxon>
        <taxon>Rhododendron</taxon>
    </lineage>
</organism>
<dbReference type="AlphaFoldDB" id="A0AAV6KXN2"/>
<reference evidence="2" key="1">
    <citation type="submission" date="2020-08" db="EMBL/GenBank/DDBJ databases">
        <title>Plant Genome Project.</title>
        <authorList>
            <person name="Zhang R.-G."/>
        </authorList>
    </citation>
    <scope>NUCLEOTIDE SEQUENCE</scope>
    <source>
        <strain evidence="2">WSP0</strain>
        <tissue evidence="2">Leaf</tissue>
    </source>
</reference>
<dbReference type="GO" id="GO:0003824">
    <property type="term" value="F:catalytic activity"/>
    <property type="evidence" value="ECO:0007669"/>
    <property type="project" value="InterPro"/>
</dbReference>
<dbReference type="Pfam" id="PF01507">
    <property type="entry name" value="PAPS_reduct"/>
    <property type="match status" value="1"/>
</dbReference>
<dbReference type="Pfam" id="PF24102">
    <property type="entry name" value="FLAD1_M"/>
    <property type="match status" value="1"/>
</dbReference>
<gene>
    <name evidence="2" type="ORF">RHGRI_007182</name>
</gene>
<dbReference type="InterPro" id="IPR056596">
    <property type="entry name" value="FLAD1_M"/>
</dbReference>
<comment type="caution">
    <text evidence="2">The sequence shown here is derived from an EMBL/GenBank/DDBJ whole genome shotgun (WGS) entry which is preliminary data.</text>
</comment>
<dbReference type="Pfam" id="PF00994">
    <property type="entry name" value="MoCF_biosynth"/>
    <property type="match status" value="1"/>
</dbReference>